<dbReference type="FunFam" id="2.30.29.90:FF:000001">
    <property type="entry name" value="exocyst complex component 1 isoform X1"/>
    <property type="match status" value="1"/>
</dbReference>
<evidence type="ECO:0000256" key="18">
    <source>
        <dbReference type="SAM" id="MobiDB-lite"/>
    </source>
</evidence>
<dbReference type="PANTHER" id="PTHR16092:SF14">
    <property type="entry name" value="EXOCYST COMPLEX COMPONENT 1 ISOFORM X1"/>
    <property type="match status" value="1"/>
</dbReference>
<keyword evidence="21" id="KW-1185">Reference proteome</keyword>
<evidence type="ECO:0000256" key="6">
    <source>
        <dbReference type="ARBA" id="ARBA00022448"/>
    </source>
</evidence>
<dbReference type="Pfam" id="PF15277">
    <property type="entry name" value="Sec3-PIP2_bind"/>
    <property type="match status" value="1"/>
</dbReference>
<dbReference type="GO" id="GO:0048471">
    <property type="term" value="C:perinuclear region of cytoplasm"/>
    <property type="evidence" value="ECO:0007669"/>
    <property type="project" value="UniProtKB-SubCell"/>
</dbReference>
<keyword evidence="10" id="KW-0597">Phosphoprotein</keyword>
<dbReference type="GO" id="GO:0015031">
    <property type="term" value="P:protein transport"/>
    <property type="evidence" value="ECO:0007669"/>
    <property type="project" value="UniProtKB-KW"/>
</dbReference>
<dbReference type="PANTHER" id="PTHR16092">
    <property type="entry name" value="SEC3/SYNTAXIN-RELATED"/>
    <property type="match status" value="1"/>
</dbReference>
<keyword evidence="7" id="KW-1003">Cell membrane</keyword>
<keyword evidence="8" id="KW-0268">Exocytosis</keyword>
<dbReference type="GO" id="GO:0000145">
    <property type="term" value="C:exocyst"/>
    <property type="evidence" value="ECO:0007669"/>
    <property type="project" value="InterPro"/>
</dbReference>
<evidence type="ECO:0000256" key="8">
    <source>
        <dbReference type="ARBA" id="ARBA00022483"/>
    </source>
</evidence>
<evidence type="ECO:0000256" key="2">
    <source>
        <dbReference type="ARBA" id="ARBA00004236"/>
    </source>
</evidence>
<dbReference type="GO" id="GO:0006893">
    <property type="term" value="P:Golgi to plasma membrane transport"/>
    <property type="evidence" value="ECO:0007669"/>
    <property type="project" value="TreeGrafter"/>
</dbReference>
<reference evidence="20" key="3">
    <citation type="submission" date="2025-09" db="UniProtKB">
        <authorList>
            <consortium name="Ensembl"/>
        </authorList>
    </citation>
    <scope>IDENTIFICATION</scope>
</reference>
<proteinExistence type="inferred from homology"/>
<keyword evidence="9" id="KW-0963">Cytoplasm</keyword>
<dbReference type="CDD" id="cd14683">
    <property type="entry name" value="PH-EXOC1"/>
    <property type="match status" value="1"/>
</dbReference>
<organism evidence="20 21">
    <name type="scientific">Echeneis naucrates</name>
    <name type="common">Live sharksucker</name>
    <dbReference type="NCBI Taxonomy" id="173247"/>
    <lineage>
        <taxon>Eukaryota</taxon>
        <taxon>Metazoa</taxon>
        <taxon>Chordata</taxon>
        <taxon>Craniata</taxon>
        <taxon>Vertebrata</taxon>
        <taxon>Euteleostomi</taxon>
        <taxon>Actinopterygii</taxon>
        <taxon>Neopterygii</taxon>
        <taxon>Teleostei</taxon>
        <taxon>Neoteleostei</taxon>
        <taxon>Acanthomorphata</taxon>
        <taxon>Carangaria</taxon>
        <taxon>Carangiformes</taxon>
        <taxon>Echeneidae</taxon>
        <taxon>Echeneis</taxon>
    </lineage>
</organism>
<evidence type="ECO:0000256" key="10">
    <source>
        <dbReference type="ARBA" id="ARBA00022553"/>
    </source>
</evidence>
<dbReference type="AlphaFoldDB" id="A0A665V6B6"/>
<keyword evidence="12 17" id="KW-0175">Coiled coil</keyword>
<feature type="region of interest" description="Disordered" evidence="18">
    <location>
        <begin position="448"/>
        <end position="495"/>
    </location>
</feature>
<evidence type="ECO:0000256" key="1">
    <source>
        <dbReference type="ARBA" id="ARBA00002660"/>
    </source>
</evidence>
<comment type="function">
    <text evidence="1">Component of the exocyst complex involved in the docking of exocytic vesicles with fusion sites on the plasma membrane.</text>
</comment>
<evidence type="ECO:0000313" key="21">
    <source>
        <dbReference type="Proteomes" id="UP000472264"/>
    </source>
</evidence>
<sequence>MTAIKHALQRDIFTPNDERLLGIVNVCKAGKKKKNCFLCATVTTERPVQVKVVKVKKSDKGDFYKRQQTWELRDLTQVDAKDASKENPEFDLHFEKVYRWLASSTAEKNSFISCIWKLNQRYLRKKVEFVNVSAQLLEESVPSDESQSVAGGDEDALDDYQELSTREETDIESMMEMCEYAISNAEAFAEQLSKELQVLDGANIQSIMASEKQVNILMQLLDEALAEVDTIEGKLSSYEEMLQSVKEQMDQISQSNRLIQISNTNNGKLLDEIQFLVNYMDLSKGHIKALQDGDLTSPKGIEACINASEALLQCMNVALRPGHDKLMAVTQQQLLFADLRDTFARRLTNHLNNVFVHQGHDQSSTLSQHTAELTLPKHNPLHRDLLRYAKLMEWLKNTHREKYEGLSRTYVDYMSRLYEREIKDFFEVAKIKMAGTTKEAKGKFATLPRKESALKQETESLHGSSGKLTGSTSSLNKLTVQGSNSRRSQSSSLLDMGNMSASDLDVADRTKFDKIFEQVLSELEPLCLAEQDFISKFFKLQQHPTITPPLPETEDSDVLPSRVPTQAEHRHSLKDMVRLMMNKIFQSIETELNSLIALGDKIDSFNSLYMLVKMSHHVWTAENVDPASYLSTTLGNVLVTVKRNFDKCISGQIRQMEEVKISKKSKVGILLFVTGFEEFAELAETIFRNAERRGDLDKAYVKLIRAVLFICKNIEHFFEGVEARVAQGVREEEVSYQLAFNKQELRKVIKEYPGKEVKKGLDNLYKKVDKHLCEEESLLQVVWHSMQDEFIRQYKHFEDLIGRCYPGSGITMEFTIQDMLEYFSSIAQSH</sequence>
<evidence type="ECO:0000256" key="16">
    <source>
        <dbReference type="ARBA" id="ARBA00079611"/>
    </source>
</evidence>
<dbReference type="InterPro" id="IPR019160">
    <property type="entry name" value="Sec3_CC"/>
</dbReference>
<comment type="similarity">
    <text evidence="5">Belongs to the SEC3 family.</text>
</comment>
<evidence type="ECO:0000259" key="19">
    <source>
        <dbReference type="SMART" id="SM01313"/>
    </source>
</evidence>
<dbReference type="Proteomes" id="UP000472264">
    <property type="component" value="Chromosome 4"/>
</dbReference>
<dbReference type="Ensembl" id="ENSENLT00000028236.1">
    <property type="protein sequence ID" value="ENSENLP00000027403.1"/>
    <property type="gene ID" value="ENSENLG00000009283.1"/>
</dbReference>
<evidence type="ECO:0000256" key="14">
    <source>
        <dbReference type="ARBA" id="ARBA00061758"/>
    </source>
</evidence>
<comment type="subunit">
    <text evidence="14">The exocyst complex is composed of EXOC1, EXOC2, EXOC3, EXOC4, EXOC5, EXOC6, EXOC7 and EXOC8. Interacts with EEF1A1. Interacts with SLC6A9; interaction increases the transporter capacity of SLC6A9 probably by promoting its insertion into the cell membrane.</text>
</comment>
<keyword evidence="11" id="KW-0653">Protein transport</keyword>
<feature type="compositionally biased region" description="Low complexity" evidence="18">
    <location>
        <begin position="483"/>
        <end position="492"/>
    </location>
</feature>
<dbReference type="InterPro" id="IPR028258">
    <property type="entry name" value="Sec3-PIP2_bind"/>
</dbReference>
<evidence type="ECO:0000256" key="17">
    <source>
        <dbReference type="SAM" id="Coils"/>
    </source>
</evidence>
<feature type="compositionally biased region" description="Basic and acidic residues" evidence="18">
    <location>
        <begin position="448"/>
        <end position="460"/>
    </location>
</feature>
<comment type="subcellular location">
    <subcellularLocation>
        <location evidence="2">Cell membrane</location>
    </subcellularLocation>
    <subcellularLocation>
        <location evidence="4">Cytoplasm</location>
        <location evidence="4">Perinuclear region</location>
    </subcellularLocation>
    <subcellularLocation>
        <location evidence="3">Midbody</location>
        <location evidence="3">Midbody ring</location>
    </subcellularLocation>
</comment>
<dbReference type="Pfam" id="PF20654">
    <property type="entry name" value="Sec3_C-term"/>
    <property type="match status" value="2"/>
</dbReference>
<reference evidence="20" key="1">
    <citation type="submission" date="2021-04" db="EMBL/GenBank/DDBJ databases">
        <authorList>
            <consortium name="Wellcome Sanger Institute Data Sharing"/>
        </authorList>
    </citation>
    <scope>NUCLEOTIDE SEQUENCE [LARGE SCALE GENOMIC DNA]</scope>
</reference>
<evidence type="ECO:0000256" key="4">
    <source>
        <dbReference type="ARBA" id="ARBA00004556"/>
    </source>
</evidence>
<evidence type="ECO:0000256" key="12">
    <source>
        <dbReference type="ARBA" id="ARBA00023054"/>
    </source>
</evidence>
<name>A0A665V6B6_ECHNA</name>
<dbReference type="Gene3D" id="2.30.29.90">
    <property type="match status" value="1"/>
</dbReference>
<dbReference type="Pfam" id="PF09763">
    <property type="entry name" value="Sec3_CC"/>
    <property type="match status" value="1"/>
</dbReference>
<keyword evidence="13" id="KW-0472">Membrane</keyword>
<evidence type="ECO:0000313" key="20">
    <source>
        <dbReference type="Ensembl" id="ENSENLP00000027403.1"/>
    </source>
</evidence>
<feature type="compositionally biased region" description="Low complexity" evidence="18">
    <location>
        <begin position="461"/>
        <end position="475"/>
    </location>
</feature>
<dbReference type="GO" id="GO:0005886">
    <property type="term" value="C:plasma membrane"/>
    <property type="evidence" value="ECO:0007669"/>
    <property type="project" value="UniProtKB-SubCell"/>
</dbReference>
<dbReference type="GO" id="GO:0005546">
    <property type="term" value="F:phosphatidylinositol-4,5-bisphosphate binding"/>
    <property type="evidence" value="ECO:0007669"/>
    <property type="project" value="TreeGrafter"/>
</dbReference>
<evidence type="ECO:0000256" key="5">
    <source>
        <dbReference type="ARBA" id="ARBA00006518"/>
    </source>
</evidence>
<evidence type="ECO:0000256" key="13">
    <source>
        <dbReference type="ARBA" id="ARBA00023136"/>
    </source>
</evidence>
<accession>A0A665V6B6</accession>
<feature type="domain" description="Exocyst complex component Sec3 PIP2-binding N-terminal" evidence="19">
    <location>
        <begin position="31"/>
        <end position="122"/>
    </location>
</feature>
<dbReference type="SMART" id="SM01313">
    <property type="entry name" value="Sec3-PIP2_bind"/>
    <property type="match status" value="1"/>
</dbReference>
<evidence type="ECO:0000256" key="11">
    <source>
        <dbReference type="ARBA" id="ARBA00022927"/>
    </source>
</evidence>
<evidence type="ECO:0000256" key="3">
    <source>
        <dbReference type="ARBA" id="ARBA00004476"/>
    </source>
</evidence>
<reference evidence="20" key="2">
    <citation type="submission" date="2025-08" db="UniProtKB">
        <authorList>
            <consortium name="Ensembl"/>
        </authorList>
    </citation>
    <scope>IDENTIFICATION</scope>
</reference>
<feature type="coiled-coil region" evidence="17">
    <location>
        <begin position="207"/>
        <end position="255"/>
    </location>
</feature>
<evidence type="ECO:0000256" key="9">
    <source>
        <dbReference type="ARBA" id="ARBA00022490"/>
    </source>
</evidence>
<keyword evidence="6" id="KW-0813">Transport</keyword>
<dbReference type="GO" id="GO:0006887">
    <property type="term" value="P:exocytosis"/>
    <property type="evidence" value="ECO:0007669"/>
    <property type="project" value="UniProtKB-KW"/>
</dbReference>
<gene>
    <name evidence="20" type="primary">exoc1</name>
</gene>
<dbReference type="InterPro" id="IPR048628">
    <property type="entry name" value="Sec3_C"/>
</dbReference>
<protein>
    <recommendedName>
        <fullName evidence="15">Exocyst complex component 1</fullName>
    </recommendedName>
    <alternativeName>
        <fullName evidence="16">Exocyst complex component Sec3</fullName>
    </alternativeName>
</protein>
<evidence type="ECO:0000256" key="15">
    <source>
        <dbReference type="ARBA" id="ARBA00068988"/>
    </source>
</evidence>
<evidence type="ECO:0000256" key="7">
    <source>
        <dbReference type="ARBA" id="ARBA00022475"/>
    </source>
</evidence>
<dbReference type="GO" id="GO:0090543">
    <property type="term" value="C:Flemming body"/>
    <property type="evidence" value="ECO:0007669"/>
    <property type="project" value="UniProtKB-SubCell"/>
</dbReference>